<dbReference type="AlphaFoldDB" id="A0A4Z2CL40"/>
<reference evidence="2 3" key="1">
    <citation type="submission" date="2019-03" db="EMBL/GenBank/DDBJ databases">
        <title>An improved genome assembly of the fluke Schistosoma japonicum.</title>
        <authorList>
            <person name="Hu W."/>
            <person name="Luo F."/>
            <person name="Yin M."/>
            <person name="Mo X."/>
            <person name="Sun C."/>
            <person name="Wu Q."/>
            <person name="Zhu B."/>
            <person name="Xiang M."/>
            <person name="Wang J."/>
            <person name="Wang Y."/>
            <person name="Zhang T."/>
            <person name="Xu B."/>
            <person name="Zheng H."/>
            <person name="Feng Z."/>
        </authorList>
    </citation>
    <scope>NUCLEOTIDE SEQUENCE [LARGE SCALE GENOMIC DNA]</scope>
    <source>
        <strain evidence="2">HuSjv2</strain>
        <tissue evidence="2">Worms</tissue>
    </source>
</reference>
<feature type="compositionally biased region" description="Pro residues" evidence="1">
    <location>
        <begin position="1"/>
        <end position="13"/>
    </location>
</feature>
<feature type="region of interest" description="Disordered" evidence="1">
    <location>
        <begin position="1"/>
        <end position="21"/>
    </location>
</feature>
<dbReference type="EMBL" id="SKCS01001024">
    <property type="protein sequence ID" value="TNN04750.1"/>
    <property type="molecule type" value="Genomic_DNA"/>
</dbReference>
<protein>
    <submittedName>
        <fullName evidence="2">Uncharacterized protein</fullName>
    </submittedName>
</protein>
<proteinExistence type="predicted"/>
<evidence type="ECO:0000256" key="1">
    <source>
        <dbReference type="SAM" id="MobiDB-lite"/>
    </source>
</evidence>
<organism evidence="2 3">
    <name type="scientific">Schistosoma japonicum</name>
    <name type="common">Blood fluke</name>
    <dbReference type="NCBI Taxonomy" id="6182"/>
    <lineage>
        <taxon>Eukaryota</taxon>
        <taxon>Metazoa</taxon>
        <taxon>Spiralia</taxon>
        <taxon>Lophotrochozoa</taxon>
        <taxon>Platyhelminthes</taxon>
        <taxon>Trematoda</taxon>
        <taxon>Digenea</taxon>
        <taxon>Strigeidida</taxon>
        <taxon>Schistosomatoidea</taxon>
        <taxon>Schistosomatidae</taxon>
        <taxon>Schistosoma</taxon>
    </lineage>
</organism>
<gene>
    <name evidence="2" type="ORF">EWB00_000121</name>
</gene>
<evidence type="ECO:0000313" key="3">
    <source>
        <dbReference type="Proteomes" id="UP000311919"/>
    </source>
</evidence>
<name>A0A4Z2CL40_SCHJA</name>
<dbReference type="Proteomes" id="UP000311919">
    <property type="component" value="Unassembled WGS sequence"/>
</dbReference>
<evidence type="ECO:0000313" key="2">
    <source>
        <dbReference type="EMBL" id="TNN04750.1"/>
    </source>
</evidence>
<accession>A0A4Z2CL40</accession>
<sequence>MLLPAHPPGPPSGPTDDGPSLRLGVLWRKVSRPLSTQKRGSVEKLPGAQQVRGLASWATSICCCQQSGWAGMLPGRHGNLMASAKALQYVGGQAPGTS</sequence>
<keyword evidence="3" id="KW-1185">Reference proteome</keyword>
<comment type="caution">
    <text evidence="2">The sequence shown here is derived from an EMBL/GenBank/DDBJ whole genome shotgun (WGS) entry which is preliminary data.</text>
</comment>